<evidence type="ECO:0000256" key="5">
    <source>
        <dbReference type="ARBA" id="ARBA00022898"/>
    </source>
</evidence>
<dbReference type="SUPFAM" id="SSF53383">
    <property type="entry name" value="PLP-dependent transferases"/>
    <property type="match status" value="1"/>
</dbReference>
<dbReference type="GO" id="GO:0009086">
    <property type="term" value="P:methionine biosynthetic process"/>
    <property type="evidence" value="ECO:0007669"/>
    <property type="project" value="UniProtKB-KW"/>
</dbReference>
<dbReference type="EC" id="4.4.1.2" evidence="8"/>
<dbReference type="PROSITE" id="PS00868">
    <property type="entry name" value="CYS_MET_METAB_PP"/>
    <property type="match status" value="1"/>
</dbReference>
<evidence type="ECO:0000256" key="6">
    <source>
        <dbReference type="ARBA" id="ARBA00023167"/>
    </source>
</evidence>
<dbReference type="PANTHER" id="PTHR11808">
    <property type="entry name" value="TRANS-SULFURATION ENZYME FAMILY MEMBER"/>
    <property type="match status" value="1"/>
</dbReference>
<dbReference type="GO" id="GO:0018826">
    <property type="term" value="F:methionine gamma-lyase activity"/>
    <property type="evidence" value="ECO:0007669"/>
    <property type="project" value="UniProtKB-EC"/>
</dbReference>
<gene>
    <name evidence="14" type="ORF">DAD186_07990</name>
</gene>
<name>A0A1B0ZH86_9MICO</name>
<evidence type="ECO:0000256" key="10">
    <source>
        <dbReference type="ARBA" id="ARBA00048780"/>
    </source>
</evidence>
<dbReference type="InterPro" id="IPR000277">
    <property type="entry name" value="Cys/Met-Metab_PyrdxlP-dep_enz"/>
</dbReference>
<dbReference type="PANTHER" id="PTHR11808:SF50">
    <property type="entry name" value="CYSTATHIONINE BETA-LYASE"/>
    <property type="match status" value="1"/>
</dbReference>
<organism evidence="14 15">
    <name type="scientific">Dermabacter vaginalis</name>
    <dbReference type="NCBI Taxonomy" id="1630135"/>
    <lineage>
        <taxon>Bacteria</taxon>
        <taxon>Bacillati</taxon>
        <taxon>Actinomycetota</taxon>
        <taxon>Actinomycetes</taxon>
        <taxon>Micrococcales</taxon>
        <taxon>Dermabacteraceae</taxon>
        <taxon>Dermabacter</taxon>
    </lineage>
</organism>
<dbReference type="InterPro" id="IPR054542">
    <property type="entry name" value="Cys_met_metab_PP"/>
</dbReference>
<evidence type="ECO:0000256" key="11">
    <source>
        <dbReference type="ARBA" id="ARBA00052699"/>
    </source>
</evidence>
<sequence length="379" mass="40999">MHIDTRAILAPRTSEFGAVVPPVHLSSTFELDIDTIDGDYAYQRGSNPSRGDLESVIANLEEAKHGFAFATGMAAVSSVLSLLSPGDEVLFSSNVYGGTFRYVEKIFPRAGLTGTFFDDLGSITSADLSEKTRMIFVETPGNPTLRVVDIERLAKLAHEHGVLLVIDNTFMTAVLQRPLDMGADLVVQSATKFLGGHSDLLAGAVTTNDAEFAENIRLSQKVFGGVLEPFTSIRLLQAIKTLPLRITRQQENAEKLVAYLREHPGIQTVLSAGSFSEHEREIHERQAAGIGAVFSFELAEGYDLKTFLHALEIPSFAVSLGGVESLMSIPATMSHDGMTQAARERAGITDTLVRFSVGIENINDLLADFDQALDAAKNS</sequence>
<dbReference type="Gene3D" id="3.40.640.10">
    <property type="entry name" value="Type I PLP-dependent aspartate aminotransferase-like (Major domain)"/>
    <property type="match status" value="1"/>
</dbReference>
<accession>A0A1B0ZH86</accession>
<dbReference type="Proteomes" id="UP000092596">
    <property type="component" value="Chromosome"/>
</dbReference>
<comment type="similarity">
    <text evidence="2 13">Belongs to the trans-sulfuration enzymes family.</text>
</comment>
<dbReference type="PATRIC" id="fig|1630135.4.peg.801"/>
<evidence type="ECO:0000313" key="15">
    <source>
        <dbReference type="Proteomes" id="UP000092596"/>
    </source>
</evidence>
<evidence type="ECO:0000256" key="7">
    <source>
        <dbReference type="ARBA" id="ARBA00023239"/>
    </source>
</evidence>
<evidence type="ECO:0000256" key="13">
    <source>
        <dbReference type="RuleBase" id="RU362118"/>
    </source>
</evidence>
<dbReference type="RefSeq" id="WP_065247572.1">
    <property type="nucleotide sequence ID" value="NZ_CP012117.1"/>
</dbReference>
<dbReference type="Gene3D" id="3.90.1150.10">
    <property type="entry name" value="Aspartate Aminotransferase, domain 1"/>
    <property type="match status" value="1"/>
</dbReference>
<evidence type="ECO:0000256" key="4">
    <source>
        <dbReference type="ARBA" id="ARBA00022605"/>
    </source>
</evidence>
<dbReference type="GO" id="GO:0019346">
    <property type="term" value="P:transsulfuration"/>
    <property type="evidence" value="ECO:0007669"/>
    <property type="project" value="InterPro"/>
</dbReference>
<keyword evidence="7" id="KW-0456">Lyase</keyword>
<evidence type="ECO:0000256" key="1">
    <source>
        <dbReference type="ARBA" id="ARBA00001933"/>
    </source>
</evidence>
<dbReference type="EC" id="4.4.1.13" evidence="3"/>
<evidence type="ECO:0000256" key="12">
    <source>
        <dbReference type="PIRSR" id="PIRSR001434-2"/>
    </source>
</evidence>
<dbReference type="InterPro" id="IPR015421">
    <property type="entry name" value="PyrdxlP-dep_Trfase_major"/>
</dbReference>
<comment type="catalytic activity">
    <reaction evidence="11">
        <text>L-methionine + H2O = methanethiol + 2-oxobutanoate + NH4(+)</text>
        <dbReference type="Rhea" id="RHEA:23800"/>
        <dbReference type="ChEBI" id="CHEBI:15377"/>
        <dbReference type="ChEBI" id="CHEBI:16007"/>
        <dbReference type="ChEBI" id="CHEBI:16763"/>
        <dbReference type="ChEBI" id="CHEBI:28938"/>
        <dbReference type="ChEBI" id="CHEBI:57844"/>
        <dbReference type="EC" id="4.4.1.11"/>
    </reaction>
    <physiologicalReaction direction="left-to-right" evidence="11">
        <dbReference type="Rhea" id="RHEA:23801"/>
    </physiologicalReaction>
</comment>
<dbReference type="PIRSF" id="PIRSF001434">
    <property type="entry name" value="CGS"/>
    <property type="match status" value="1"/>
</dbReference>
<evidence type="ECO:0000313" key="14">
    <source>
        <dbReference type="EMBL" id="ANP27349.1"/>
    </source>
</evidence>
<reference evidence="14 15" key="1">
    <citation type="submission" date="2015-06" db="EMBL/GenBank/DDBJ databases">
        <title>Investigation of pathophysiology for high-risk pregnancy and development of treatment modality based on it.</title>
        <authorList>
            <person name="Kim B.-C."/>
            <person name="Lim S."/>
        </authorList>
    </citation>
    <scope>NUCLEOTIDE SEQUENCE [LARGE SCALE GENOMIC DNA]</scope>
    <source>
        <strain evidence="14 15">AD1-86</strain>
    </source>
</reference>
<proteinExistence type="inferred from homology"/>
<dbReference type="FunFam" id="3.40.640.10:FF:000046">
    <property type="entry name" value="Cystathionine gamma-lyase"/>
    <property type="match status" value="1"/>
</dbReference>
<dbReference type="AlphaFoldDB" id="A0A1B0ZH86"/>
<keyword evidence="4" id="KW-0028">Amino-acid biosynthesis</keyword>
<feature type="modified residue" description="N6-(pyridoxal phosphate)lysine" evidence="12">
    <location>
        <position position="192"/>
    </location>
</feature>
<dbReference type="GO" id="GO:0005737">
    <property type="term" value="C:cytoplasm"/>
    <property type="evidence" value="ECO:0007669"/>
    <property type="project" value="TreeGrafter"/>
</dbReference>
<evidence type="ECO:0000256" key="8">
    <source>
        <dbReference type="ARBA" id="ARBA00047175"/>
    </source>
</evidence>
<dbReference type="GO" id="GO:0030170">
    <property type="term" value="F:pyridoxal phosphate binding"/>
    <property type="evidence" value="ECO:0007669"/>
    <property type="project" value="InterPro"/>
</dbReference>
<dbReference type="InterPro" id="IPR015424">
    <property type="entry name" value="PyrdxlP-dep_Trfase"/>
</dbReference>
<dbReference type="EMBL" id="CP012117">
    <property type="protein sequence ID" value="ANP27349.1"/>
    <property type="molecule type" value="Genomic_DNA"/>
</dbReference>
<evidence type="ECO:0000256" key="2">
    <source>
        <dbReference type="ARBA" id="ARBA00009077"/>
    </source>
</evidence>
<evidence type="ECO:0000256" key="3">
    <source>
        <dbReference type="ARBA" id="ARBA00012224"/>
    </source>
</evidence>
<evidence type="ECO:0000256" key="9">
    <source>
        <dbReference type="ARBA" id="ARBA00047199"/>
    </source>
</evidence>
<comment type="catalytic activity">
    <reaction evidence="10">
        <text>L-homocysteine + H2O = 2-oxobutanoate + hydrogen sulfide + NH4(+) + H(+)</text>
        <dbReference type="Rhea" id="RHEA:14501"/>
        <dbReference type="ChEBI" id="CHEBI:15377"/>
        <dbReference type="ChEBI" id="CHEBI:15378"/>
        <dbReference type="ChEBI" id="CHEBI:16763"/>
        <dbReference type="ChEBI" id="CHEBI:28938"/>
        <dbReference type="ChEBI" id="CHEBI:29919"/>
        <dbReference type="ChEBI" id="CHEBI:58199"/>
        <dbReference type="EC" id="4.4.1.2"/>
    </reaction>
    <physiologicalReaction direction="left-to-right" evidence="10">
        <dbReference type="Rhea" id="RHEA:14502"/>
    </physiologicalReaction>
</comment>
<dbReference type="STRING" id="1630135.DAD186_07990"/>
<dbReference type="GO" id="GO:0047804">
    <property type="term" value="F:cysteine-S-conjugate beta-lyase activity"/>
    <property type="evidence" value="ECO:0007669"/>
    <property type="project" value="UniProtKB-EC"/>
</dbReference>
<keyword evidence="5 12" id="KW-0663">Pyridoxal phosphate</keyword>
<keyword evidence="6" id="KW-0486">Methionine biosynthesis</keyword>
<dbReference type="KEGG" id="dva:DAD186_07990"/>
<dbReference type="CDD" id="cd00614">
    <property type="entry name" value="CGS_like"/>
    <property type="match status" value="1"/>
</dbReference>
<dbReference type="GO" id="GO:0047982">
    <property type="term" value="F:homocysteine desulfhydrase activity"/>
    <property type="evidence" value="ECO:0007669"/>
    <property type="project" value="UniProtKB-EC"/>
</dbReference>
<protein>
    <recommendedName>
        <fullName evidence="9">Homocysteine desulfhydrase</fullName>
        <ecNumber evidence="3">4.4.1.13</ecNumber>
        <ecNumber evidence="8">4.4.1.2</ecNumber>
    </recommendedName>
</protein>
<dbReference type="Pfam" id="PF01053">
    <property type="entry name" value="Cys_Met_Meta_PP"/>
    <property type="match status" value="1"/>
</dbReference>
<comment type="cofactor">
    <cofactor evidence="1 13">
        <name>pyridoxal 5'-phosphate</name>
        <dbReference type="ChEBI" id="CHEBI:597326"/>
    </cofactor>
</comment>
<dbReference type="InterPro" id="IPR015422">
    <property type="entry name" value="PyrdxlP-dep_Trfase_small"/>
</dbReference>